<comment type="caution">
    <text evidence="5">The sequence shown here is derived from an EMBL/GenBank/DDBJ whole genome shotgun (WGS) entry which is preliminary data.</text>
</comment>
<keyword evidence="3 5" id="KW-0067">ATP-binding</keyword>
<dbReference type="GO" id="GO:0005524">
    <property type="term" value="F:ATP binding"/>
    <property type="evidence" value="ECO:0007669"/>
    <property type="project" value="UniProtKB-KW"/>
</dbReference>
<dbReference type="InterPro" id="IPR027417">
    <property type="entry name" value="P-loop_NTPase"/>
</dbReference>
<evidence type="ECO:0000256" key="3">
    <source>
        <dbReference type="ARBA" id="ARBA00022840"/>
    </source>
</evidence>
<dbReference type="SUPFAM" id="SSF52540">
    <property type="entry name" value="P-loop containing nucleoside triphosphate hydrolases"/>
    <property type="match status" value="1"/>
</dbReference>
<organism evidence="5 6">
    <name type="scientific">Paenibacillus melissococcoides</name>
    <dbReference type="NCBI Taxonomy" id="2912268"/>
    <lineage>
        <taxon>Bacteria</taxon>
        <taxon>Bacillati</taxon>
        <taxon>Bacillota</taxon>
        <taxon>Bacilli</taxon>
        <taxon>Bacillales</taxon>
        <taxon>Paenibacillaceae</taxon>
        <taxon>Paenibacillus</taxon>
    </lineage>
</organism>
<dbReference type="RefSeq" id="WP_213429653.1">
    <property type="nucleotide sequence ID" value="NZ_AP031286.1"/>
</dbReference>
<dbReference type="InterPro" id="IPR003439">
    <property type="entry name" value="ABC_transporter-like_ATP-bd"/>
</dbReference>
<proteinExistence type="predicted"/>
<dbReference type="Gene3D" id="3.40.50.300">
    <property type="entry name" value="P-loop containing nucleotide triphosphate hydrolases"/>
    <property type="match status" value="1"/>
</dbReference>
<dbReference type="EMBL" id="CALYLO010000001">
    <property type="protein sequence ID" value="CAH8244399.1"/>
    <property type="molecule type" value="Genomic_DNA"/>
</dbReference>
<evidence type="ECO:0000256" key="2">
    <source>
        <dbReference type="ARBA" id="ARBA00022741"/>
    </source>
</evidence>
<keyword evidence="6" id="KW-1185">Reference proteome</keyword>
<name>A0ABM9FYQ7_9BACL</name>
<accession>A0ABM9FYQ7</accession>
<evidence type="ECO:0000256" key="1">
    <source>
        <dbReference type="ARBA" id="ARBA00022448"/>
    </source>
</evidence>
<dbReference type="Proteomes" id="UP001154322">
    <property type="component" value="Unassembled WGS sequence"/>
</dbReference>
<keyword evidence="2" id="KW-0547">Nucleotide-binding</keyword>
<evidence type="ECO:0000313" key="5">
    <source>
        <dbReference type="EMBL" id="CAH8244399.1"/>
    </source>
</evidence>
<gene>
    <name evidence="5" type="ORF">WJ0W_001636</name>
</gene>
<dbReference type="CDD" id="cd03230">
    <property type="entry name" value="ABC_DR_subfamily_A"/>
    <property type="match status" value="1"/>
</dbReference>
<keyword evidence="1" id="KW-0813">Transport</keyword>
<sequence length="234" mass="26533">MILEVNHLHGWYTKKKPVIEDVHLRIEEGSICALLGANGAGKTTLLHILASIHSQYSGEIRYCGEKLTPGNSLRLKRHRYFIPDHPELFDEMPSIAFMELVHRLYGKRLDTDRLAELCAAFSFDAFLHRKIGALSLGNRQKTALINALLLQCPLLIMDEPLVGLDAVAIETFYRELRAYAAQGNAVLLSTHLFPIVDRLCDQAFILHQGTIEECVTISERRSVKERFFRVIGHD</sequence>
<evidence type="ECO:0000313" key="6">
    <source>
        <dbReference type="Proteomes" id="UP001154322"/>
    </source>
</evidence>
<dbReference type="Pfam" id="PF00005">
    <property type="entry name" value="ABC_tran"/>
    <property type="match status" value="1"/>
</dbReference>
<reference evidence="5" key="1">
    <citation type="submission" date="2022-06" db="EMBL/GenBank/DDBJ databases">
        <authorList>
            <person name="Dietemann V."/>
            <person name="Ory F."/>
            <person name="Dainat B."/>
            <person name="Oberhansli S."/>
        </authorList>
    </citation>
    <scope>NUCLEOTIDE SEQUENCE</scope>
    <source>
        <strain evidence="5">Ena-SAMPLE-TAB-26-04-2022-14:26:32:270-5432</strain>
    </source>
</reference>
<dbReference type="PANTHER" id="PTHR42939:SF1">
    <property type="entry name" value="ABC TRANSPORTER ATP-BINDING PROTEIN ALBC-RELATED"/>
    <property type="match status" value="1"/>
</dbReference>
<dbReference type="PROSITE" id="PS50893">
    <property type="entry name" value="ABC_TRANSPORTER_2"/>
    <property type="match status" value="1"/>
</dbReference>
<dbReference type="PANTHER" id="PTHR42939">
    <property type="entry name" value="ABC TRANSPORTER ATP-BINDING PROTEIN ALBC-RELATED"/>
    <property type="match status" value="1"/>
</dbReference>
<evidence type="ECO:0000259" key="4">
    <source>
        <dbReference type="PROSITE" id="PS50893"/>
    </source>
</evidence>
<protein>
    <submittedName>
        <fullName evidence="5">ABC transporter ATP-binding protein</fullName>
    </submittedName>
</protein>
<dbReference type="InterPro" id="IPR051782">
    <property type="entry name" value="ABC_Transporter_VariousFunc"/>
</dbReference>
<feature type="domain" description="ABC transporter" evidence="4">
    <location>
        <begin position="3"/>
        <end position="233"/>
    </location>
</feature>
<dbReference type="SMART" id="SM00382">
    <property type="entry name" value="AAA"/>
    <property type="match status" value="1"/>
</dbReference>
<dbReference type="InterPro" id="IPR003593">
    <property type="entry name" value="AAA+_ATPase"/>
</dbReference>